<dbReference type="Proteomes" id="UP000575083">
    <property type="component" value="Unassembled WGS sequence"/>
</dbReference>
<proteinExistence type="inferred from homology"/>
<dbReference type="RefSeq" id="WP_184856747.1">
    <property type="nucleotide sequence ID" value="NZ_JACHLK010000003.1"/>
</dbReference>
<feature type="domain" description="Leucine-binding protein" evidence="4">
    <location>
        <begin position="31"/>
        <end position="372"/>
    </location>
</feature>
<evidence type="ECO:0000256" key="1">
    <source>
        <dbReference type="ARBA" id="ARBA00010062"/>
    </source>
</evidence>
<evidence type="ECO:0000256" key="3">
    <source>
        <dbReference type="SAM" id="SignalP"/>
    </source>
</evidence>
<evidence type="ECO:0000259" key="4">
    <source>
        <dbReference type="Pfam" id="PF13458"/>
    </source>
</evidence>
<feature type="chain" id="PRO_5031235416" evidence="3">
    <location>
        <begin position="27"/>
        <end position="380"/>
    </location>
</feature>
<comment type="caution">
    <text evidence="5">The sequence shown here is derived from an EMBL/GenBank/DDBJ whole genome shotgun (WGS) entry which is preliminary data.</text>
</comment>
<dbReference type="EMBL" id="JACHLK010000003">
    <property type="protein sequence ID" value="MBB6559329.1"/>
    <property type="molecule type" value="Genomic_DNA"/>
</dbReference>
<evidence type="ECO:0000313" key="6">
    <source>
        <dbReference type="Proteomes" id="UP000575083"/>
    </source>
</evidence>
<organism evidence="5 6">
    <name type="scientific">Acidovorax soli</name>
    <dbReference type="NCBI Taxonomy" id="592050"/>
    <lineage>
        <taxon>Bacteria</taxon>
        <taxon>Pseudomonadati</taxon>
        <taxon>Pseudomonadota</taxon>
        <taxon>Betaproteobacteria</taxon>
        <taxon>Burkholderiales</taxon>
        <taxon>Comamonadaceae</taxon>
        <taxon>Acidovorax</taxon>
    </lineage>
</organism>
<dbReference type="Pfam" id="PF13458">
    <property type="entry name" value="Peripla_BP_6"/>
    <property type="match status" value="1"/>
</dbReference>
<sequence length="380" mass="40227">MEQFPWRRWALTLGLCWAQAAGAAPAAELVVGQSLPLTGENALLGRQLRLGADVLFAHVNATGGIQGARIRHVVLDDAPGPQATVRNTRQLVQDERASALMGYPQAQGVQAVLEHRLLAPSGVPLLGAVTGDRALRSLGHPQLFHVRAGLEEEADQLVEHLATLGAVRVAMLHAASAEGRDALAVLRAALARKRFSLAGAAETVTGQDGAVDPAMQLLRSLRPQAIVLMAPASAVARFAKAWRASGESAHLLAFSRVDHQQVLALAGSAVVRGMGFAQVVPSPHVGSRPLVREYRALLATYGPMDAAPSYPGFEAFIGAKVLIEALRRSDSSAPGRVAAALEQLGTLDLGGFVVRYSRTERQGSRYVDFTVLGSEGQLLR</sequence>
<dbReference type="AlphaFoldDB" id="A0A7X0PCL5"/>
<gene>
    <name evidence="5" type="ORF">HNP48_001996</name>
</gene>
<protein>
    <submittedName>
        <fullName evidence="5">ABC-type branched-subunit amino acid transport system substrate-binding protein</fullName>
    </submittedName>
</protein>
<dbReference type="InterPro" id="IPR028082">
    <property type="entry name" value="Peripla_BP_I"/>
</dbReference>
<dbReference type="CDD" id="cd06326">
    <property type="entry name" value="PBP1_ABC_ligand_binding-like"/>
    <property type="match status" value="1"/>
</dbReference>
<evidence type="ECO:0000313" key="5">
    <source>
        <dbReference type="EMBL" id="MBB6559329.1"/>
    </source>
</evidence>
<dbReference type="PANTHER" id="PTHR47235:SF1">
    <property type="entry name" value="BLR6548 PROTEIN"/>
    <property type="match status" value="1"/>
</dbReference>
<dbReference type="SUPFAM" id="SSF53822">
    <property type="entry name" value="Periplasmic binding protein-like I"/>
    <property type="match status" value="1"/>
</dbReference>
<comment type="similarity">
    <text evidence="1">Belongs to the leucine-binding protein family.</text>
</comment>
<keyword evidence="2 3" id="KW-0732">Signal</keyword>
<name>A0A7X0PCL5_9BURK</name>
<dbReference type="Gene3D" id="3.40.50.2300">
    <property type="match status" value="2"/>
</dbReference>
<reference evidence="5 6" key="1">
    <citation type="submission" date="2020-08" db="EMBL/GenBank/DDBJ databases">
        <title>Functional genomics of gut bacteria from endangered species of beetles.</title>
        <authorList>
            <person name="Carlos-Shanley C."/>
        </authorList>
    </citation>
    <scope>NUCLEOTIDE SEQUENCE [LARGE SCALE GENOMIC DNA]</scope>
    <source>
        <strain evidence="5 6">S00198</strain>
    </source>
</reference>
<evidence type="ECO:0000256" key="2">
    <source>
        <dbReference type="ARBA" id="ARBA00022729"/>
    </source>
</evidence>
<keyword evidence="6" id="KW-1185">Reference proteome</keyword>
<dbReference type="PANTHER" id="PTHR47235">
    <property type="entry name" value="BLR6548 PROTEIN"/>
    <property type="match status" value="1"/>
</dbReference>
<dbReference type="InterPro" id="IPR028081">
    <property type="entry name" value="Leu-bd"/>
</dbReference>
<feature type="signal peptide" evidence="3">
    <location>
        <begin position="1"/>
        <end position="26"/>
    </location>
</feature>
<accession>A0A7X0PCL5</accession>